<gene>
    <name evidence="10" type="ORF">METZ01_LOCUS459462</name>
</gene>
<reference evidence="10" key="1">
    <citation type="submission" date="2018-05" db="EMBL/GenBank/DDBJ databases">
        <authorList>
            <person name="Lanie J.A."/>
            <person name="Ng W.-L."/>
            <person name="Kazmierczak K.M."/>
            <person name="Andrzejewski T.M."/>
            <person name="Davidsen T.M."/>
            <person name="Wayne K.J."/>
            <person name="Tettelin H."/>
            <person name="Glass J.I."/>
            <person name="Rusch D."/>
            <person name="Podicherti R."/>
            <person name="Tsui H.-C.T."/>
            <person name="Winkler M.E."/>
        </authorList>
    </citation>
    <scope>NUCLEOTIDE SEQUENCE</scope>
</reference>
<evidence type="ECO:0000256" key="7">
    <source>
        <dbReference type="ARBA" id="ARBA00023136"/>
    </source>
</evidence>
<dbReference type="GO" id="GO:0008610">
    <property type="term" value="P:lipid biosynthetic process"/>
    <property type="evidence" value="ECO:0007669"/>
    <property type="project" value="UniProtKB-ARBA"/>
</dbReference>
<dbReference type="InterPro" id="IPR038731">
    <property type="entry name" value="RgtA/B/C-like"/>
</dbReference>
<evidence type="ECO:0000259" key="9">
    <source>
        <dbReference type="Pfam" id="PF13231"/>
    </source>
</evidence>
<keyword evidence="3" id="KW-0328">Glycosyltransferase</keyword>
<accession>A0A383AHN1</accession>
<dbReference type="AlphaFoldDB" id="A0A383AHN1"/>
<feature type="transmembrane region" description="Helical" evidence="8">
    <location>
        <begin position="74"/>
        <end position="92"/>
    </location>
</feature>
<name>A0A383AHN1_9ZZZZ</name>
<dbReference type="PANTHER" id="PTHR33908">
    <property type="entry name" value="MANNOSYLTRANSFERASE YKCB-RELATED"/>
    <property type="match status" value="1"/>
</dbReference>
<dbReference type="EMBL" id="UINC01191796">
    <property type="protein sequence ID" value="SVE06608.1"/>
    <property type="molecule type" value="Genomic_DNA"/>
</dbReference>
<sequence>SHIARGFLTGLWITDMPWAADRTFGYPFFLTAIYAISNNAIWLVLALQTLMNILMVPMVYLASKTLFGSQQSGTFAAALFALSAIPLAWAARFLFTETLFIFLFLIFIMVYLRSWKSESFRWFVLLGVLLGIGTIVRSVIQFFILIPVVIILLQQMQFSKKLVLGLGIVCGLVVVISPFQIFNHNQYGHFSLSTASGNVFVESVVTAKAMVDKTKRKEVLLSLVGEDWEAMTNPFEKSATAKHNSIKWALN</sequence>
<evidence type="ECO:0000256" key="4">
    <source>
        <dbReference type="ARBA" id="ARBA00022679"/>
    </source>
</evidence>
<evidence type="ECO:0000256" key="8">
    <source>
        <dbReference type="SAM" id="Phobius"/>
    </source>
</evidence>
<keyword evidence="6 8" id="KW-1133">Transmembrane helix</keyword>
<comment type="subcellular location">
    <subcellularLocation>
        <location evidence="1">Cell membrane</location>
        <topology evidence="1">Multi-pass membrane protein</topology>
    </subcellularLocation>
</comment>
<keyword evidence="4" id="KW-0808">Transferase</keyword>
<dbReference type="PANTHER" id="PTHR33908:SF11">
    <property type="entry name" value="MEMBRANE PROTEIN"/>
    <property type="match status" value="1"/>
</dbReference>
<keyword evidence="2" id="KW-1003">Cell membrane</keyword>
<evidence type="ECO:0000313" key="10">
    <source>
        <dbReference type="EMBL" id="SVE06608.1"/>
    </source>
</evidence>
<evidence type="ECO:0000256" key="6">
    <source>
        <dbReference type="ARBA" id="ARBA00022989"/>
    </source>
</evidence>
<evidence type="ECO:0000256" key="1">
    <source>
        <dbReference type="ARBA" id="ARBA00004651"/>
    </source>
</evidence>
<proteinExistence type="predicted"/>
<feature type="transmembrane region" description="Helical" evidence="8">
    <location>
        <begin position="98"/>
        <end position="115"/>
    </location>
</feature>
<evidence type="ECO:0000256" key="3">
    <source>
        <dbReference type="ARBA" id="ARBA00022676"/>
    </source>
</evidence>
<dbReference type="GO" id="GO:0016763">
    <property type="term" value="F:pentosyltransferase activity"/>
    <property type="evidence" value="ECO:0007669"/>
    <property type="project" value="TreeGrafter"/>
</dbReference>
<organism evidence="10">
    <name type="scientific">marine metagenome</name>
    <dbReference type="NCBI Taxonomy" id="408172"/>
    <lineage>
        <taxon>unclassified sequences</taxon>
        <taxon>metagenomes</taxon>
        <taxon>ecological metagenomes</taxon>
    </lineage>
</organism>
<protein>
    <recommendedName>
        <fullName evidence="9">Glycosyltransferase RgtA/B/C/D-like domain-containing protein</fullName>
    </recommendedName>
</protein>
<feature type="domain" description="Glycosyltransferase RgtA/B/C/D-like" evidence="9">
    <location>
        <begin position="21"/>
        <end position="176"/>
    </location>
</feature>
<feature type="non-terminal residue" evidence="10">
    <location>
        <position position="251"/>
    </location>
</feature>
<feature type="transmembrane region" description="Helical" evidence="8">
    <location>
        <begin position="162"/>
        <end position="182"/>
    </location>
</feature>
<dbReference type="Pfam" id="PF13231">
    <property type="entry name" value="PMT_2"/>
    <property type="match status" value="1"/>
</dbReference>
<evidence type="ECO:0000256" key="2">
    <source>
        <dbReference type="ARBA" id="ARBA00022475"/>
    </source>
</evidence>
<dbReference type="GO" id="GO:0005886">
    <property type="term" value="C:plasma membrane"/>
    <property type="evidence" value="ECO:0007669"/>
    <property type="project" value="UniProtKB-SubCell"/>
</dbReference>
<feature type="non-terminal residue" evidence="10">
    <location>
        <position position="1"/>
    </location>
</feature>
<feature type="transmembrane region" description="Helical" evidence="8">
    <location>
        <begin position="122"/>
        <end position="150"/>
    </location>
</feature>
<keyword evidence="7 8" id="KW-0472">Membrane</keyword>
<keyword evidence="5 8" id="KW-0812">Transmembrane</keyword>
<dbReference type="InterPro" id="IPR050297">
    <property type="entry name" value="LipidA_mod_glycosyltrf_83"/>
</dbReference>
<evidence type="ECO:0000256" key="5">
    <source>
        <dbReference type="ARBA" id="ARBA00022692"/>
    </source>
</evidence>